<feature type="domain" description="TIR" evidence="5">
    <location>
        <begin position="14"/>
        <end position="178"/>
    </location>
</feature>
<dbReference type="SUPFAM" id="SSF46785">
    <property type="entry name" value="Winged helix' DNA-binding domain"/>
    <property type="match status" value="1"/>
</dbReference>
<dbReference type="Pfam" id="PF23282">
    <property type="entry name" value="WHD_ROQ1"/>
    <property type="match status" value="2"/>
</dbReference>
<dbReference type="Pfam" id="PF00931">
    <property type="entry name" value="NB-ARC"/>
    <property type="match status" value="2"/>
</dbReference>
<keyword evidence="7" id="KW-1185">Reference proteome</keyword>
<sequence>MASTSASSVQKRSFKYDVFLSFRGEDTRKTFVDHLYHALHHKGIITYKDDETIDKGERISDQLIQSIQESRFYIIVFSKNYASSSWCLDELSKIMECQTTNEQTAYPIFYDVEPTEVRNQIGTVGEAFAKHVHKEDAERWRDALKEAAGLAGWELKNTFDGHEALFIQKVVEDISLKTHFINLSINGKLVGMTTRVDYFVTSLEIYSDDVRMIGIKGMGGGGKTTLARAVFDHISDRFEGASFIENVREVSKGSSSGLKELQKQLLQDVLSDRRIDVKSVSDGKMMTKKMISSRRVLIVLDDVDDTEQLEALAGELTWFKSGSRIIITTRDEQVLVAHGIHSENIHNVNLLSHQEAICLFSRFAFKRENPNQGYEELSRKVVHYAAGLPLTVKVLGSHLCGRTKREWVDAIERLKKIPLMQTLKKLELSYNGLEDDQKEIFLDVACILKGETKNKAIRILDGCGFHAEIGLRVLEQKSLITIYIDRLHLHDHIEEMGINIVRRLHPHEPRKHSRLWIKEEIEEILVSDLGSEATKSIKLQNTDLDPTVIMKGLRKMKELKFLFVDNDCRKWEVGDVCQYFPNTLRSLYWDAYPFSCLPKTFEANKLVNLEMAWSNITQLWEHGERKVLNNLIFINLCYSKATTFDLGLTPHLETLHLGRCSDFVELHVTNECPKLKFLNLSGSKTFQAHECATQQSPYHYYIFRGEDTRKNFVDHLYLALKQKNIITYKDDEKIQKGEMIGDQLIRSIQESKFYIIVFSKNYASSSWCLDELAKIMECHKTMHKTAYPIFYDVEPTEVRNQSGVVGEAFAKHVHKEDAGRWRDALKEAAALAGWELKTTFDGHQAKLIQKIVKDISLKPHFINLSIDGKLVGMETRVNEVVSSLEIDSDDVRMIGIKGMGGGGKTTLARAVYDHISVWFEAKCFVENVRENSKGSGLKELQKQVLSAVLNDENIVVPSVYDGTYMMKKMMPSKKAIIVLDDVDDIGLLEALAGELGWFKPGSRIIITTRDEQVLKAHRVSFIHEVNLLSEEEAICLLSRYAFGGEIPDQEYEELSRMVVHYAAGLPLTVKVLGSFLCGRTESEWEDAIKRLKQIPLKETLEKLELSYNALENDQKEIFLMVACILKNESKKNAIRILKSCGFNAKIGLRILEQKSLIRVSDYRDKSFYYDDMVFLHDHIEEMGVNIVRRLHPEEPNKHKILWITEEIEDILINDLGTNATRSVKLEDTELNPEIIMEGLKKMKELRFLFVDAGSWEFDNVGHYLPSCLESLHWPRYPFWCLPKTFEANKLVNLDMKRSNISQLWEGGERKVFNKLRFLNLSGSNLSSFDLGMTPKLEKLDLEDCEALVELNMSDECLHLKTLNLRGCRSFVQLNMAYECPHLKTLSLQHCDSFVYLRMQVVCPKLKFLNLRSSKVSNLNLRHTPNLETLDLAFCDNFVELHIPVECQRLKDLGLSSSKVSNINLGLTRHLKELDLMRCNDLVELCMPIESPNLEILKLSGSKVSKLNLGLTPSLRYLELIDCDYLQEIHAPVGCLKKLCFLDIRRSLGFKHFLIDKDLAKFKLSVFSPDVCPLHLKNNLTKLKFKCKCGEPLSSWNRNIEKLISFGLCACTSLEYFSTSICGFQPLKELKLKGNIPEVPKDVCRLENLERLTLWTEEIKHIPDSICMLKRLKYLELKSCFLLEHLPKDLGRLDCLEDLYIIDCISLQDIPNSICNMKGLKSLRLPYCVLVEKLPDEVGRLECLEELNIQGTCINHLPDSVFQLKGLRIVWSRARLEWYGFKSFKKISEYSASCYV</sequence>
<dbReference type="InterPro" id="IPR027417">
    <property type="entry name" value="P-loop_NTPase"/>
</dbReference>
<dbReference type="SMART" id="SM00255">
    <property type="entry name" value="TIR"/>
    <property type="match status" value="2"/>
</dbReference>
<dbReference type="Pfam" id="PF23598">
    <property type="entry name" value="LRR_14"/>
    <property type="match status" value="1"/>
</dbReference>
<feature type="domain" description="TIR" evidence="5">
    <location>
        <begin position="695"/>
        <end position="859"/>
    </location>
</feature>
<dbReference type="InterPro" id="IPR036390">
    <property type="entry name" value="WH_DNA-bd_sf"/>
</dbReference>
<organism evidence="6 7">
    <name type="scientific">Tagetes erecta</name>
    <name type="common">African marigold</name>
    <dbReference type="NCBI Taxonomy" id="13708"/>
    <lineage>
        <taxon>Eukaryota</taxon>
        <taxon>Viridiplantae</taxon>
        <taxon>Streptophyta</taxon>
        <taxon>Embryophyta</taxon>
        <taxon>Tracheophyta</taxon>
        <taxon>Spermatophyta</taxon>
        <taxon>Magnoliopsida</taxon>
        <taxon>eudicotyledons</taxon>
        <taxon>Gunneridae</taxon>
        <taxon>Pentapetalae</taxon>
        <taxon>asterids</taxon>
        <taxon>campanulids</taxon>
        <taxon>Asterales</taxon>
        <taxon>Asteraceae</taxon>
        <taxon>Asteroideae</taxon>
        <taxon>Heliantheae alliance</taxon>
        <taxon>Tageteae</taxon>
        <taxon>Tagetes</taxon>
    </lineage>
</organism>
<dbReference type="Gene3D" id="3.40.50.300">
    <property type="entry name" value="P-loop containing nucleotide triphosphate hydrolases"/>
    <property type="match status" value="2"/>
</dbReference>
<dbReference type="EMBL" id="JAUHHV010000007">
    <property type="protein sequence ID" value="KAK1418550.1"/>
    <property type="molecule type" value="Genomic_DNA"/>
</dbReference>
<dbReference type="InterPro" id="IPR002182">
    <property type="entry name" value="NB-ARC"/>
</dbReference>
<name>A0AAD8K8Z2_TARER</name>
<dbReference type="PROSITE" id="PS50104">
    <property type="entry name" value="TIR"/>
    <property type="match status" value="2"/>
</dbReference>
<dbReference type="FunFam" id="3.40.50.10140:FF:000007">
    <property type="entry name" value="Disease resistance protein (TIR-NBS-LRR class)"/>
    <property type="match status" value="2"/>
</dbReference>
<keyword evidence="2" id="KW-0677">Repeat</keyword>
<keyword evidence="1" id="KW-0433">Leucine-rich repeat</keyword>
<dbReference type="SUPFAM" id="SSF52540">
    <property type="entry name" value="P-loop containing nucleoside triphosphate hydrolases"/>
    <property type="match status" value="2"/>
</dbReference>
<dbReference type="InterPro" id="IPR035897">
    <property type="entry name" value="Toll_tir_struct_dom_sf"/>
</dbReference>
<proteinExistence type="predicted"/>
<dbReference type="GO" id="GO:0006952">
    <property type="term" value="P:defense response"/>
    <property type="evidence" value="ECO:0007669"/>
    <property type="project" value="UniProtKB-KW"/>
</dbReference>
<dbReference type="GO" id="GO:0007165">
    <property type="term" value="P:signal transduction"/>
    <property type="evidence" value="ECO:0007669"/>
    <property type="project" value="InterPro"/>
</dbReference>
<dbReference type="InterPro" id="IPR000157">
    <property type="entry name" value="TIR_dom"/>
</dbReference>
<accession>A0AAD8K8Z2</accession>
<keyword evidence="3" id="KW-0611">Plant defense</keyword>
<evidence type="ECO:0000256" key="1">
    <source>
        <dbReference type="ARBA" id="ARBA00022614"/>
    </source>
</evidence>
<dbReference type="Pfam" id="PF01582">
    <property type="entry name" value="TIR"/>
    <property type="match status" value="2"/>
</dbReference>
<dbReference type="InterPro" id="IPR044974">
    <property type="entry name" value="Disease_R_plants"/>
</dbReference>
<dbReference type="Gene3D" id="1.10.8.430">
    <property type="entry name" value="Helical domain of apoptotic protease-activating factors"/>
    <property type="match status" value="2"/>
</dbReference>
<evidence type="ECO:0000313" key="7">
    <source>
        <dbReference type="Proteomes" id="UP001229421"/>
    </source>
</evidence>
<dbReference type="PANTHER" id="PTHR11017">
    <property type="entry name" value="LEUCINE-RICH REPEAT-CONTAINING PROTEIN"/>
    <property type="match status" value="1"/>
</dbReference>
<protein>
    <recommendedName>
        <fullName evidence="5">TIR domain-containing protein</fullName>
    </recommendedName>
</protein>
<evidence type="ECO:0000256" key="2">
    <source>
        <dbReference type="ARBA" id="ARBA00022737"/>
    </source>
</evidence>
<dbReference type="GO" id="GO:0051707">
    <property type="term" value="P:response to other organism"/>
    <property type="evidence" value="ECO:0007669"/>
    <property type="project" value="UniProtKB-ARBA"/>
</dbReference>
<dbReference type="InterPro" id="IPR032675">
    <property type="entry name" value="LRR_dom_sf"/>
</dbReference>
<dbReference type="InterPro" id="IPR058192">
    <property type="entry name" value="WHD_ROQ1-like"/>
</dbReference>
<dbReference type="Gene3D" id="3.80.10.10">
    <property type="entry name" value="Ribonuclease Inhibitor"/>
    <property type="match status" value="4"/>
</dbReference>
<dbReference type="SUPFAM" id="SSF52200">
    <property type="entry name" value="Toll/Interleukin receptor TIR domain"/>
    <property type="match status" value="2"/>
</dbReference>
<evidence type="ECO:0000313" key="6">
    <source>
        <dbReference type="EMBL" id="KAK1418550.1"/>
    </source>
</evidence>
<dbReference type="Proteomes" id="UP001229421">
    <property type="component" value="Unassembled WGS sequence"/>
</dbReference>
<evidence type="ECO:0000256" key="3">
    <source>
        <dbReference type="ARBA" id="ARBA00022821"/>
    </source>
</evidence>
<dbReference type="PRINTS" id="PR00364">
    <property type="entry name" value="DISEASERSIST"/>
</dbReference>
<dbReference type="InterPro" id="IPR042197">
    <property type="entry name" value="Apaf_helical"/>
</dbReference>
<evidence type="ECO:0000256" key="4">
    <source>
        <dbReference type="ARBA" id="ARBA00023027"/>
    </source>
</evidence>
<reference evidence="6" key="1">
    <citation type="journal article" date="2023" name="bioRxiv">
        <title>Improved chromosome-level genome assembly for marigold (Tagetes erecta).</title>
        <authorList>
            <person name="Jiang F."/>
            <person name="Yuan L."/>
            <person name="Wang S."/>
            <person name="Wang H."/>
            <person name="Xu D."/>
            <person name="Wang A."/>
            <person name="Fan W."/>
        </authorList>
    </citation>
    <scope>NUCLEOTIDE SEQUENCE</scope>
    <source>
        <strain evidence="6">WSJ</strain>
        <tissue evidence="6">Leaf</tissue>
    </source>
</reference>
<dbReference type="SUPFAM" id="SSF52058">
    <property type="entry name" value="L domain-like"/>
    <property type="match status" value="3"/>
</dbReference>
<dbReference type="PANTHER" id="PTHR11017:SF577">
    <property type="entry name" value="DISEASE RESISTANCE PROTEIN (TIR-NBS-LRR CLASS), PUTATIVE-RELATED"/>
    <property type="match status" value="1"/>
</dbReference>
<keyword evidence="4" id="KW-0520">NAD</keyword>
<dbReference type="GO" id="GO:0043531">
    <property type="term" value="F:ADP binding"/>
    <property type="evidence" value="ECO:0007669"/>
    <property type="project" value="InterPro"/>
</dbReference>
<dbReference type="InterPro" id="IPR055414">
    <property type="entry name" value="LRR_R13L4/SHOC2-like"/>
</dbReference>
<gene>
    <name evidence="6" type="ORF">QVD17_27695</name>
</gene>
<evidence type="ECO:0000259" key="5">
    <source>
        <dbReference type="PROSITE" id="PS50104"/>
    </source>
</evidence>
<dbReference type="Gene3D" id="3.40.50.10140">
    <property type="entry name" value="Toll/interleukin-1 receptor homology (TIR) domain"/>
    <property type="match status" value="2"/>
</dbReference>
<comment type="caution">
    <text evidence="6">The sequence shown here is derived from an EMBL/GenBank/DDBJ whole genome shotgun (WGS) entry which is preliminary data.</text>
</comment>